<comment type="caution">
    <text evidence="2">The sequence shown here is derived from an EMBL/GenBank/DDBJ whole genome shotgun (WGS) entry which is preliminary data.</text>
</comment>
<dbReference type="Proteomes" id="UP000092600">
    <property type="component" value="Unassembled WGS sequence"/>
</dbReference>
<dbReference type="EMBL" id="LSRQ01008400">
    <property type="protein sequence ID" value="OAY63045.1"/>
    <property type="molecule type" value="Genomic_DNA"/>
</dbReference>
<organism evidence="2 3">
    <name type="scientific">Ananas comosus</name>
    <name type="common">Pineapple</name>
    <name type="synonym">Ananas ananas</name>
    <dbReference type="NCBI Taxonomy" id="4615"/>
    <lineage>
        <taxon>Eukaryota</taxon>
        <taxon>Viridiplantae</taxon>
        <taxon>Streptophyta</taxon>
        <taxon>Embryophyta</taxon>
        <taxon>Tracheophyta</taxon>
        <taxon>Spermatophyta</taxon>
        <taxon>Magnoliopsida</taxon>
        <taxon>Liliopsida</taxon>
        <taxon>Poales</taxon>
        <taxon>Bromeliaceae</taxon>
        <taxon>Bromelioideae</taxon>
        <taxon>Ananas</taxon>
    </lineage>
</organism>
<evidence type="ECO:0000313" key="3">
    <source>
        <dbReference type="Proteomes" id="UP000092600"/>
    </source>
</evidence>
<dbReference type="AlphaFoldDB" id="A0A199UEP3"/>
<reference evidence="2 3" key="1">
    <citation type="journal article" date="2016" name="DNA Res.">
        <title>The draft genome of MD-2 pineapple using hybrid error correction of long reads.</title>
        <authorList>
            <person name="Redwan R.M."/>
            <person name="Saidin A."/>
            <person name="Kumar S.V."/>
        </authorList>
    </citation>
    <scope>NUCLEOTIDE SEQUENCE [LARGE SCALE GENOMIC DNA]</scope>
    <source>
        <strain evidence="3">cv. MD2</strain>
        <tissue evidence="2">Leaf</tissue>
    </source>
</reference>
<gene>
    <name evidence="2" type="ORF">ACMD2_18074</name>
</gene>
<feature type="region of interest" description="Disordered" evidence="1">
    <location>
        <begin position="42"/>
        <end position="77"/>
    </location>
</feature>
<protein>
    <submittedName>
        <fullName evidence="2">Uncharacterized protein</fullName>
    </submittedName>
</protein>
<accession>A0A199UEP3</accession>
<proteinExistence type="predicted"/>
<evidence type="ECO:0000256" key="1">
    <source>
        <dbReference type="SAM" id="MobiDB-lite"/>
    </source>
</evidence>
<evidence type="ECO:0000313" key="2">
    <source>
        <dbReference type="EMBL" id="OAY63045.1"/>
    </source>
</evidence>
<name>A0A199UEP3_ANACO</name>
<sequence>MPAKQLAKPIAAQIRAFLASSPLPNSCLSRLVVATASHQEVEAAPPSGPTASPLYFEGKNSPVAGGGEGGRRAGEKHFEADASRRIYPFSGMLSTKKLKKSACGPIARLHFVSFCL</sequence>